<dbReference type="InParanoid" id="A0A6I8MXD6"/>
<reference evidence="2" key="3">
    <citation type="submission" date="2025-09" db="UniProtKB">
        <authorList>
            <consortium name="Ensembl"/>
        </authorList>
    </citation>
    <scope>IDENTIFICATION</scope>
    <source>
        <strain evidence="2">Glennie</strain>
    </source>
</reference>
<keyword evidence="3" id="KW-1185">Reference proteome</keyword>
<dbReference type="Proteomes" id="UP000002279">
    <property type="component" value="Chromosome 17"/>
</dbReference>
<dbReference type="Bgee" id="ENSOANG00000042935">
    <property type="expression patterns" value="Expressed in heart and 3 other cell types or tissues"/>
</dbReference>
<protein>
    <submittedName>
        <fullName evidence="2">Uncharacterized protein</fullName>
    </submittedName>
</protein>
<accession>A0A6I8MXD6</accession>
<reference evidence="2 3" key="1">
    <citation type="journal article" date="2008" name="Nature">
        <title>Genome analysis of the platypus reveals unique signatures of evolution.</title>
        <authorList>
            <person name="Warren W.C."/>
            <person name="Hillier L.W."/>
            <person name="Marshall Graves J.A."/>
            <person name="Birney E."/>
            <person name="Ponting C.P."/>
            <person name="Grutzner F."/>
            <person name="Belov K."/>
            <person name="Miller W."/>
            <person name="Clarke L."/>
            <person name="Chinwalla A.T."/>
            <person name="Yang S.P."/>
            <person name="Heger A."/>
            <person name="Locke D.P."/>
            <person name="Miethke P."/>
            <person name="Waters P.D."/>
            <person name="Veyrunes F."/>
            <person name="Fulton L."/>
            <person name="Fulton B."/>
            <person name="Graves T."/>
            <person name="Wallis J."/>
            <person name="Puente X.S."/>
            <person name="Lopez-Otin C."/>
            <person name="Ordonez G.R."/>
            <person name="Eichler E.E."/>
            <person name="Chen L."/>
            <person name="Cheng Z."/>
            <person name="Deakin J.E."/>
            <person name="Alsop A."/>
            <person name="Thompson K."/>
            <person name="Kirby P."/>
            <person name="Papenfuss A.T."/>
            <person name="Wakefield M.J."/>
            <person name="Olender T."/>
            <person name="Lancet D."/>
            <person name="Huttley G.A."/>
            <person name="Smit A.F."/>
            <person name="Pask A."/>
            <person name="Temple-Smith P."/>
            <person name="Batzer M.A."/>
            <person name="Walker J.A."/>
            <person name="Konkel M.K."/>
            <person name="Harris R.S."/>
            <person name="Whittington C.M."/>
            <person name="Wong E.S."/>
            <person name="Gemmell N.J."/>
            <person name="Buschiazzo E."/>
            <person name="Vargas Jentzsch I.M."/>
            <person name="Merkel A."/>
            <person name="Schmitz J."/>
            <person name="Zemann A."/>
            <person name="Churakov G."/>
            <person name="Kriegs J.O."/>
            <person name="Brosius J."/>
            <person name="Murchison E.P."/>
            <person name="Sachidanandam R."/>
            <person name="Smith C."/>
            <person name="Hannon G.J."/>
            <person name="Tsend-Ayush E."/>
            <person name="McMillan D."/>
            <person name="Attenborough R."/>
            <person name="Rens W."/>
            <person name="Ferguson-Smith M."/>
            <person name="Lefevre C.M."/>
            <person name="Sharp J.A."/>
            <person name="Nicholas K.R."/>
            <person name="Ray D.A."/>
            <person name="Kube M."/>
            <person name="Reinhardt R."/>
            <person name="Pringle T.H."/>
            <person name="Taylor J."/>
            <person name="Jones R.C."/>
            <person name="Nixon B."/>
            <person name="Dacheux J.L."/>
            <person name="Niwa H."/>
            <person name="Sekita Y."/>
            <person name="Huang X."/>
            <person name="Stark A."/>
            <person name="Kheradpour P."/>
            <person name="Kellis M."/>
            <person name="Flicek P."/>
            <person name="Chen Y."/>
            <person name="Webber C."/>
            <person name="Hardison R."/>
            <person name="Nelson J."/>
            <person name="Hallsworth-Pepin K."/>
            <person name="Delehaunty K."/>
            <person name="Markovic C."/>
            <person name="Minx P."/>
            <person name="Feng Y."/>
            <person name="Kremitzki C."/>
            <person name="Mitreva M."/>
            <person name="Glasscock J."/>
            <person name="Wylie T."/>
            <person name="Wohldmann P."/>
            <person name="Thiru P."/>
            <person name="Nhan M.N."/>
            <person name="Pohl C.S."/>
            <person name="Smith S.M."/>
            <person name="Hou S."/>
            <person name="Nefedov M."/>
            <person name="de Jong P.J."/>
            <person name="Renfree M.B."/>
            <person name="Mardis E.R."/>
            <person name="Wilson R.K."/>
        </authorList>
    </citation>
    <scope>NUCLEOTIDE SEQUENCE [LARGE SCALE GENOMIC DNA]</scope>
    <source>
        <strain evidence="2 3">Glennie</strain>
    </source>
</reference>
<evidence type="ECO:0000313" key="3">
    <source>
        <dbReference type="Proteomes" id="UP000002279"/>
    </source>
</evidence>
<evidence type="ECO:0000313" key="2">
    <source>
        <dbReference type="Ensembl" id="ENSOANP00000033361.1"/>
    </source>
</evidence>
<evidence type="ECO:0000256" key="1">
    <source>
        <dbReference type="SAM" id="MobiDB-lite"/>
    </source>
</evidence>
<dbReference type="GeneTree" id="ENSGT00910000148169"/>
<reference evidence="2" key="2">
    <citation type="submission" date="2025-08" db="UniProtKB">
        <authorList>
            <consortium name="Ensembl"/>
        </authorList>
    </citation>
    <scope>IDENTIFICATION</scope>
    <source>
        <strain evidence="2">Glennie</strain>
    </source>
</reference>
<organism evidence="2 3">
    <name type="scientific">Ornithorhynchus anatinus</name>
    <name type="common">Duckbill platypus</name>
    <dbReference type="NCBI Taxonomy" id="9258"/>
    <lineage>
        <taxon>Eukaryota</taxon>
        <taxon>Metazoa</taxon>
        <taxon>Chordata</taxon>
        <taxon>Craniata</taxon>
        <taxon>Vertebrata</taxon>
        <taxon>Euteleostomi</taxon>
        <taxon>Mammalia</taxon>
        <taxon>Monotremata</taxon>
        <taxon>Ornithorhynchidae</taxon>
        <taxon>Ornithorhynchus</taxon>
    </lineage>
</organism>
<dbReference type="Ensembl" id="ENSOANT00000076513.1">
    <property type="protein sequence ID" value="ENSOANP00000033361.1"/>
    <property type="gene ID" value="ENSOANG00000042935.1"/>
</dbReference>
<proteinExistence type="predicted"/>
<sequence>MERVSGSMKQVPNPLPKVLGRRGAGGGPEAAERDGFERTQVGARGRRGGEMPGTPKSGGRKAVGPSDNHFTSPGLGPRPEKGDGDCERHPGRFVRCRIVLSKRLVQCPAHTKRSISTCE</sequence>
<dbReference type="AlphaFoldDB" id="A0A6I8MXD6"/>
<feature type="region of interest" description="Disordered" evidence="1">
    <location>
        <begin position="1"/>
        <end position="89"/>
    </location>
</feature>
<name>A0A6I8MXD6_ORNAN</name>
<feature type="compositionally biased region" description="Basic and acidic residues" evidence="1">
    <location>
        <begin position="78"/>
        <end position="89"/>
    </location>
</feature>